<gene>
    <name evidence="1" type="ORF">Pint_28621</name>
</gene>
<evidence type="ECO:0000313" key="2">
    <source>
        <dbReference type="Proteomes" id="UP001163603"/>
    </source>
</evidence>
<dbReference type="EMBL" id="CM047740">
    <property type="protein sequence ID" value="KAJ0039545.1"/>
    <property type="molecule type" value="Genomic_DNA"/>
</dbReference>
<sequence>MIKKATMAAFSTKPAKQYNVRSISLPTRSHPTTLRVEEELNKLTQIDSVCGSKHEPQRLQLLQMEGPDVFVSPTSLPVKHFPVQPVEPNKPAIR</sequence>
<reference evidence="2" key="1">
    <citation type="journal article" date="2023" name="G3 (Bethesda)">
        <title>Genome assembly and association tests identify interacting loci associated with vigor, precocity, and sex in interspecific pistachio rootstocks.</title>
        <authorList>
            <person name="Palmer W."/>
            <person name="Jacygrad E."/>
            <person name="Sagayaradj S."/>
            <person name="Cavanaugh K."/>
            <person name="Han R."/>
            <person name="Bertier L."/>
            <person name="Beede B."/>
            <person name="Kafkas S."/>
            <person name="Golino D."/>
            <person name="Preece J."/>
            <person name="Michelmore R."/>
        </authorList>
    </citation>
    <scope>NUCLEOTIDE SEQUENCE [LARGE SCALE GENOMIC DNA]</scope>
</reference>
<dbReference type="Proteomes" id="UP001163603">
    <property type="component" value="Chromosome 5"/>
</dbReference>
<evidence type="ECO:0000313" key="1">
    <source>
        <dbReference type="EMBL" id="KAJ0039545.1"/>
    </source>
</evidence>
<name>A0ACC0YMW9_9ROSI</name>
<accession>A0ACC0YMW9</accession>
<protein>
    <submittedName>
        <fullName evidence="1">Uncharacterized protein</fullName>
    </submittedName>
</protein>
<comment type="caution">
    <text evidence="1">The sequence shown here is derived from an EMBL/GenBank/DDBJ whole genome shotgun (WGS) entry which is preliminary data.</text>
</comment>
<organism evidence="1 2">
    <name type="scientific">Pistacia integerrima</name>
    <dbReference type="NCBI Taxonomy" id="434235"/>
    <lineage>
        <taxon>Eukaryota</taxon>
        <taxon>Viridiplantae</taxon>
        <taxon>Streptophyta</taxon>
        <taxon>Embryophyta</taxon>
        <taxon>Tracheophyta</taxon>
        <taxon>Spermatophyta</taxon>
        <taxon>Magnoliopsida</taxon>
        <taxon>eudicotyledons</taxon>
        <taxon>Gunneridae</taxon>
        <taxon>Pentapetalae</taxon>
        <taxon>rosids</taxon>
        <taxon>malvids</taxon>
        <taxon>Sapindales</taxon>
        <taxon>Anacardiaceae</taxon>
        <taxon>Pistacia</taxon>
    </lineage>
</organism>
<keyword evidence="2" id="KW-1185">Reference proteome</keyword>
<proteinExistence type="predicted"/>